<evidence type="ECO:0000256" key="2">
    <source>
        <dbReference type="SAM" id="MobiDB-lite"/>
    </source>
</evidence>
<keyword evidence="1" id="KW-0175">Coiled coil</keyword>
<dbReference type="GeneID" id="19046751"/>
<feature type="coiled-coil region" evidence="1">
    <location>
        <begin position="162"/>
        <end position="189"/>
    </location>
</feature>
<feature type="region of interest" description="Disordered" evidence="2">
    <location>
        <begin position="225"/>
        <end position="245"/>
    </location>
</feature>
<dbReference type="HOGENOM" id="CLU_1130808_0_0_1"/>
<evidence type="ECO:0000313" key="4">
    <source>
        <dbReference type="Proteomes" id="UP000013827"/>
    </source>
</evidence>
<protein>
    <submittedName>
        <fullName evidence="3">Uncharacterized protein</fullName>
    </submittedName>
</protein>
<dbReference type="Proteomes" id="UP000013827">
    <property type="component" value="Unassembled WGS sequence"/>
</dbReference>
<organism evidence="3 4">
    <name type="scientific">Emiliania huxleyi (strain CCMP1516)</name>
    <dbReference type="NCBI Taxonomy" id="280463"/>
    <lineage>
        <taxon>Eukaryota</taxon>
        <taxon>Haptista</taxon>
        <taxon>Haptophyta</taxon>
        <taxon>Prymnesiophyceae</taxon>
        <taxon>Isochrysidales</taxon>
        <taxon>Noelaerhabdaceae</taxon>
        <taxon>Emiliania</taxon>
    </lineage>
</organism>
<name>A0A0D3K0W7_EMIH1</name>
<dbReference type="AlphaFoldDB" id="A0A0D3K0W7"/>
<dbReference type="KEGG" id="ehx:EMIHUDRAFT_204060"/>
<reference evidence="4" key="1">
    <citation type="journal article" date="2013" name="Nature">
        <title>Pan genome of the phytoplankton Emiliania underpins its global distribution.</title>
        <authorList>
            <person name="Read B.A."/>
            <person name="Kegel J."/>
            <person name="Klute M.J."/>
            <person name="Kuo A."/>
            <person name="Lefebvre S.C."/>
            <person name="Maumus F."/>
            <person name="Mayer C."/>
            <person name="Miller J."/>
            <person name="Monier A."/>
            <person name="Salamov A."/>
            <person name="Young J."/>
            <person name="Aguilar M."/>
            <person name="Claverie J.M."/>
            <person name="Frickenhaus S."/>
            <person name="Gonzalez K."/>
            <person name="Herman E.K."/>
            <person name="Lin Y.C."/>
            <person name="Napier J."/>
            <person name="Ogata H."/>
            <person name="Sarno A.F."/>
            <person name="Shmutz J."/>
            <person name="Schroeder D."/>
            <person name="de Vargas C."/>
            <person name="Verret F."/>
            <person name="von Dassow P."/>
            <person name="Valentin K."/>
            <person name="Van de Peer Y."/>
            <person name="Wheeler G."/>
            <person name="Dacks J.B."/>
            <person name="Delwiche C.F."/>
            <person name="Dyhrman S.T."/>
            <person name="Glockner G."/>
            <person name="John U."/>
            <person name="Richards T."/>
            <person name="Worden A.Z."/>
            <person name="Zhang X."/>
            <person name="Grigoriev I.V."/>
            <person name="Allen A.E."/>
            <person name="Bidle K."/>
            <person name="Borodovsky M."/>
            <person name="Bowler C."/>
            <person name="Brownlee C."/>
            <person name="Cock J.M."/>
            <person name="Elias M."/>
            <person name="Gladyshev V.N."/>
            <person name="Groth M."/>
            <person name="Guda C."/>
            <person name="Hadaegh A."/>
            <person name="Iglesias-Rodriguez M.D."/>
            <person name="Jenkins J."/>
            <person name="Jones B.M."/>
            <person name="Lawson T."/>
            <person name="Leese F."/>
            <person name="Lindquist E."/>
            <person name="Lobanov A."/>
            <person name="Lomsadze A."/>
            <person name="Malik S.B."/>
            <person name="Marsh M.E."/>
            <person name="Mackinder L."/>
            <person name="Mock T."/>
            <person name="Mueller-Roeber B."/>
            <person name="Pagarete A."/>
            <person name="Parker M."/>
            <person name="Probert I."/>
            <person name="Quesneville H."/>
            <person name="Raines C."/>
            <person name="Rensing S.A."/>
            <person name="Riano-Pachon D.M."/>
            <person name="Richier S."/>
            <person name="Rokitta S."/>
            <person name="Shiraiwa Y."/>
            <person name="Soanes D.M."/>
            <person name="van der Giezen M."/>
            <person name="Wahlund T.M."/>
            <person name="Williams B."/>
            <person name="Wilson W."/>
            <person name="Wolfe G."/>
            <person name="Wurch L.L."/>
        </authorList>
    </citation>
    <scope>NUCLEOTIDE SEQUENCE</scope>
</reference>
<evidence type="ECO:0000256" key="1">
    <source>
        <dbReference type="SAM" id="Coils"/>
    </source>
</evidence>
<dbReference type="RefSeq" id="XP_005781831.1">
    <property type="nucleotide sequence ID" value="XM_005781774.1"/>
</dbReference>
<dbReference type="EnsemblProtists" id="EOD29402">
    <property type="protein sequence ID" value="EOD29402"/>
    <property type="gene ID" value="EMIHUDRAFT_204060"/>
</dbReference>
<dbReference type="PaxDb" id="2903-EOD29402"/>
<reference evidence="3" key="2">
    <citation type="submission" date="2024-10" db="UniProtKB">
        <authorList>
            <consortium name="EnsemblProtists"/>
        </authorList>
    </citation>
    <scope>IDENTIFICATION</scope>
</reference>
<keyword evidence="4" id="KW-1185">Reference proteome</keyword>
<proteinExistence type="predicted"/>
<accession>A0A0D3K0W7</accession>
<evidence type="ECO:0000313" key="3">
    <source>
        <dbReference type="EnsemblProtists" id="EOD29402"/>
    </source>
</evidence>
<sequence length="274" mass="28987">MSSKKLLVAICRDEAAAAAGDDAAESQLAAELALDATAQVFMFDHTEVDEADEEVEGGSSTGMGARVITDQAQVVLSHRPQAQQTLPEQRRAFKVYDSNRSWRQWAAETAKAWPPSGAGQGGGPPPGEQDVVALVDAREASFTWSLNPNREKIETRLHLQLIAGLRRRVDAAEAEAEAAKAELQAVREGLAGGLVHEKGPDSAEALAKALGLSSLHGATDCDSVVGAERPGAGQGTKLDGTAIGTHHTPYESWGRAWASGRGVWSFDRRTSAVN</sequence>